<proteinExistence type="predicted"/>
<sequence length="43" mass="5092">MDMGLNIQCWANGNRLYVTVWKLMTIDKIICVKKIWFSVMISQ</sequence>
<gene>
    <name evidence="1" type="ORF">Hyperionvirus3_59</name>
</gene>
<name>A0A3G5AAR7_9VIRU</name>
<accession>A0A3G5AAR7</accession>
<reference evidence="1" key="1">
    <citation type="submission" date="2018-10" db="EMBL/GenBank/DDBJ databases">
        <title>Hidden diversity of soil giant viruses.</title>
        <authorList>
            <person name="Schulz F."/>
            <person name="Alteio L."/>
            <person name="Goudeau D."/>
            <person name="Ryan E.M."/>
            <person name="Malmstrom R.R."/>
            <person name="Blanchard J."/>
            <person name="Woyke T."/>
        </authorList>
    </citation>
    <scope>NUCLEOTIDE SEQUENCE</scope>
    <source>
        <strain evidence="1">HYV1</strain>
    </source>
</reference>
<organism evidence="1">
    <name type="scientific">Hyperionvirus sp</name>
    <dbReference type="NCBI Taxonomy" id="2487770"/>
    <lineage>
        <taxon>Viruses</taxon>
        <taxon>Varidnaviria</taxon>
        <taxon>Bamfordvirae</taxon>
        <taxon>Nucleocytoviricota</taxon>
        <taxon>Megaviricetes</taxon>
        <taxon>Imitervirales</taxon>
        <taxon>Mimiviridae</taxon>
        <taxon>Klosneuvirinae</taxon>
    </lineage>
</organism>
<evidence type="ECO:0000313" key="1">
    <source>
        <dbReference type="EMBL" id="AYV82913.1"/>
    </source>
</evidence>
<protein>
    <submittedName>
        <fullName evidence="1">Uncharacterized protein</fullName>
    </submittedName>
</protein>
<dbReference type="EMBL" id="MK072385">
    <property type="protein sequence ID" value="AYV82913.1"/>
    <property type="molecule type" value="Genomic_DNA"/>
</dbReference>